<dbReference type="InterPro" id="IPR011006">
    <property type="entry name" value="CheY-like_superfamily"/>
</dbReference>
<dbReference type="GO" id="GO:0051740">
    <property type="term" value="F:ethylene binding"/>
    <property type="evidence" value="ECO:0007669"/>
    <property type="project" value="TreeGrafter"/>
</dbReference>
<organism evidence="3 4">
    <name type="scientific">Malus domestica</name>
    <name type="common">Apple</name>
    <name type="synonym">Pyrus malus</name>
    <dbReference type="NCBI Taxonomy" id="3750"/>
    <lineage>
        <taxon>Eukaryota</taxon>
        <taxon>Viridiplantae</taxon>
        <taxon>Streptophyta</taxon>
        <taxon>Embryophyta</taxon>
        <taxon>Tracheophyta</taxon>
        <taxon>Spermatophyta</taxon>
        <taxon>Magnoliopsida</taxon>
        <taxon>eudicotyledons</taxon>
        <taxon>Gunneridae</taxon>
        <taxon>Pentapetalae</taxon>
        <taxon>rosids</taxon>
        <taxon>fabids</taxon>
        <taxon>Rosales</taxon>
        <taxon>Rosaceae</taxon>
        <taxon>Amygdaloideae</taxon>
        <taxon>Maleae</taxon>
        <taxon>Malus</taxon>
    </lineage>
</organism>
<dbReference type="InterPro" id="IPR001789">
    <property type="entry name" value="Sig_transdc_resp-reg_receiver"/>
</dbReference>
<dbReference type="AlphaFoldDB" id="A0A498JPW5"/>
<accession>A0A498JPW5</accession>
<dbReference type="SMR" id="A0A498JPW5"/>
<dbReference type="SUPFAM" id="SSF52172">
    <property type="entry name" value="CheY-like"/>
    <property type="match status" value="1"/>
</dbReference>
<dbReference type="Proteomes" id="UP000290289">
    <property type="component" value="Chromosome 6"/>
</dbReference>
<dbReference type="GO" id="GO:0016301">
    <property type="term" value="F:kinase activity"/>
    <property type="evidence" value="ECO:0007669"/>
    <property type="project" value="UniProtKB-KW"/>
</dbReference>
<evidence type="ECO:0000313" key="3">
    <source>
        <dbReference type="EMBL" id="RXH95632.1"/>
    </source>
</evidence>
<evidence type="ECO:0000259" key="2">
    <source>
        <dbReference type="PROSITE" id="PS50110"/>
    </source>
</evidence>
<dbReference type="Pfam" id="PF00072">
    <property type="entry name" value="Response_reg"/>
    <property type="match status" value="1"/>
</dbReference>
<keyword evidence="1" id="KW-0597">Phosphoprotein</keyword>
<evidence type="ECO:0000313" key="4">
    <source>
        <dbReference type="Proteomes" id="UP000290289"/>
    </source>
</evidence>
<feature type="domain" description="Response regulatory" evidence="2">
    <location>
        <begin position="74"/>
        <end position="230"/>
    </location>
</feature>
<comment type="caution">
    <text evidence="3">The sequence shown here is derived from an EMBL/GenBank/DDBJ whole genome shotgun (WGS) entry which is preliminary data.</text>
</comment>
<dbReference type="GO" id="GO:0046872">
    <property type="term" value="F:metal ion binding"/>
    <property type="evidence" value="ECO:0007669"/>
    <property type="project" value="UniProtKB-KW"/>
</dbReference>
<proteinExistence type="predicted"/>
<dbReference type="STRING" id="3750.A0A498JPW5"/>
<reference evidence="3 4" key="1">
    <citation type="submission" date="2018-10" db="EMBL/GenBank/DDBJ databases">
        <title>A high-quality apple genome assembly.</title>
        <authorList>
            <person name="Hu J."/>
        </authorList>
    </citation>
    <scope>NUCLEOTIDE SEQUENCE [LARGE SCALE GENOMIC DNA]</scope>
    <source>
        <strain evidence="4">cv. HFTH1</strain>
        <tissue evidence="3">Young leaf</tissue>
    </source>
</reference>
<gene>
    <name evidence="3" type="ORF">DVH24_008132</name>
</gene>
<sequence length="230" mass="25440">MPTRTGLERAESSRIYTVPIHLPVMNQVFSSNGAGKISPNSPVARPRQLAGNLKYSFFWLLRSTFEVVAVALSHAAILEESMRARDLLMEQNIALDLGRSEAETANRARNEFCAYRFVKDSGSGINPQDIPKLFTECAQTQTSATRNSGCDVTAVSLVDELLHVTSQGHKVVFMDVSMPGIDGYELAVRIHEKFTKRHEQPVLVALTGCIDKMTKENCMRVAMDGVILKP</sequence>
<feature type="modified residue" description="4-aspartylphosphate" evidence="1">
    <location>
        <position position="175"/>
    </location>
</feature>
<name>A0A498JPW5_MALDO</name>
<evidence type="ECO:0000256" key="1">
    <source>
        <dbReference type="PROSITE-ProRule" id="PRU00169"/>
    </source>
</evidence>
<dbReference type="Gene3D" id="3.40.50.2300">
    <property type="match status" value="1"/>
</dbReference>
<dbReference type="GO" id="GO:0005524">
    <property type="term" value="F:ATP binding"/>
    <property type="evidence" value="ECO:0007669"/>
    <property type="project" value="UniProtKB-KW"/>
</dbReference>
<dbReference type="GO" id="GO:0038199">
    <property type="term" value="F:ethylene receptor activity"/>
    <property type="evidence" value="ECO:0007669"/>
    <property type="project" value="TreeGrafter"/>
</dbReference>
<dbReference type="EMBL" id="RDQH01000332">
    <property type="protein sequence ID" value="RXH95632.1"/>
    <property type="molecule type" value="Genomic_DNA"/>
</dbReference>
<dbReference type="PANTHER" id="PTHR24423:SF615">
    <property type="entry name" value="ETHYLENE RECEPTOR 1"/>
    <property type="match status" value="1"/>
</dbReference>
<keyword evidence="4" id="KW-1185">Reference proteome</keyword>
<dbReference type="PROSITE" id="PS50110">
    <property type="entry name" value="RESPONSE_REGULATORY"/>
    <property type="match status" value="1"/>
</dbReference>
<dbReference type="PANTHER" id="PTHR24423">
    <property type="entry name" value="TWO-COMPONENT SENSOR HISTIDINE KINASE"/>
    <property type="match status" value="1"/>
</dbReference>
<dbReference type="GO" id="GO:0005783">
    <property type="term" value="C:endoplasmic reticulum"/>
    <property type="evidence" value="ECO:0007669"/>
    <property type="project" value="TreeGrafter"/>
</dbReference>
<protein>
    <recommendedName>
        <fullName evidence="2">Response regulatory domain-containing protein</fullName>
    </recommendedName>
</protein>